<organism evidence="2 3">
    <name type="scientific">Myotis brandtii</name>
    <name type="common">Brandt's bat</name>
    <dbReference type="NCBI Taxonomy" id="109478"/>
    <lineage>
        <taxon>Eukaryota</taxon>
        <taxon>Metazoa</taxon>
        <taxon>Chordata</taxon>
        <taxon>Craniata</taxon>
        <taxon>Vertebrata</taxon>
        <taxon>Euteleostomi</taxon>
        <taxon>Mammalia</taxon>
        <taxon>Eutheria</taxon>
        <taxon>Laurasiatheria</taxon>
        <taxon>Chiroptera</taxon>
        <taxon>Yangochiroptera</taxon>
        <taxon>Vespertilionidae</taxon>
        <taxon>Myotis</taxon>
    </lineage>
</organism>
<dbReference type="InterPro" id="IPR000164">
    <property type="entry name" value="Histone_H3/CENP-A"/>
</dbReference>
<dbReference type="EMBL" id="KE161371">
    <property type="protein sequence ID" value="EPQ03483.1"/>
    <property type="molecule type" value="Genomic_DNA"/>
</dbReference>
<dbReference type="SUPFAM" id="SSF47113">
    <property type="entry name" value="Histone-fold"/>
    <property type="match status" value="1"/>
</dbReference>
<dbReference type="GO" id="GO:0030527">
    <property type="term" value="F:structural constituent of chromatin"/>
    <property type="evidence" value="ECO:0007669"/>
    <property type="project" value="InterPro"/>
</dbReference>
<proteinExistence type="inferred from homology"/>
<keyword evidence="3" id="KW-1185">Reference proteome</keyword>
<accession>S7P0S6</accession>
<sequence length="119" mass="13328">MTHTKLTAPKSTSGKALRKQLATRAACKSAPSTGGVKNPPHYRPGTVALPEMRCYQKSTELRIRKLPFQHLGLTFIHFFWQPKCLLKMGSQATYILLFEMYLTGHLGHPCNFIPEAAKS</sequence>
<dbReference type="GO" id="GO:0003677">
    <property type="term" value="F:DNA binding"/>
    <property type="evidence" value="ECO:0007669"/>
    <property type="project" value="InterPro"/>
</dbReference>
<comment type="similarity">
    <text evidence="1">Belongs to the histone H3 family.</text>
</comment>
<dbReference type="PRINTS" id="PR00622">
    <property type="entry name" value="HISTONEH3"/>
</dbReference>
<evidence type="ECO:0000313" key="3">
    <source>
        <dbReference type="Proteomes" id="UP000052978"/>
    </source>
</evidence>
<dbReference type="GO" id="GO:0046982">
    <property type="term" value="F:protein heterodimerization activity"/>
    <property type="evidence" value="ECO:0007669"/>
    <property type="project" value="InterPro"/>
</dbReference>
<dbReference type="GO" id="GO:0000786">
    <property type="term" value="C:nucleosome"/>
    <property type="evidence" value="ECO:0007669"/>
    <property type="project" value="InterPro"/>
</dbReference>
<dbReference type="Proteomes" id="UP000052978">
    <property type="component" value="Unassembled WGS sequence"/>
</dbReference>
<evidence type="ECO:0000256" key="1">
    <source>
        <dbReference type="ARBA" id="ARBA00010343"/>
    </source>
</evidence>
<evidence type="ECO:0000313" key="2">
    <source>
        <dbReference type="EMBL" id="EPQ03483.1"/>
    </source>
</evidence>
<gene>
    <name evidence="2" type="ORF">D623_10006911</name>
</gene>
<dbReference type="Gene3D" id="1.10.20.10">
    <property type="entry name" value="Histone, subunit A"/>
    <property type="match status" value="1"/>
</dbReference>
<dbReference type="InterPro" id="IPR009072">
    <property type="entry name" value="Histone-fold"/>
</dbReference>
<dbReference type="AlphaFoldDB" id="S7P0S6"/>
<dbReference type="PANTHER" id="PTHR11426">
    <property type="entry name" value="HISTONE H3"/>
    <property type="match status" value="1"/>
</dbReference>
<protein>
    <submittedName>
        <fullName evidence="2">Histone H3.3</fullName>
    </submittedName>
</protein>
<reference evidence="2 3" key="1">
    <citation type="journal article" date="2013" name="Nat. Commun.">
        <title>Genome analysis reveals insights into physiology and longevity of the Brandt's bat Myotis brandtii.</title>
        <authorList>
            <person name="Seim I."/>
            <person name="Fang X."/>
            <person name="Xiong Z."/>
            <person name="Lobanov A.V."/>
            <person name="Huang Z."/>
            <person name="Ma S."/>
            <person name="Feng Y."/>
            <person name="Turanov A.A."/>
            <person name="Zhu Y."/>
            <person name="Lenz T.L."/>
            <person name="Gerashchenko M.V."/>
            <person name="Fan D."/>
            <person name="Hee Yim S."/>
            <person name="Yao X."/>
            <person name="Jordan D."/>
            <person name="Xiong Y."/>
            <person name="Ma Y."/>
            <person name="Lyapunov A.N."/>
            <person name="Chen G."/>
            <person name="Kulakova O.I."/>
            <person name="Sun Y."/>
            <person name="Lee S.G."/>
            <person name="Bronson R.T."/>
            <person name="Moskalev A.A."/>
            <person name="Sunyaev S.R."/>
            <person name="Zhang G."/>
            <person name="Krogh A."/>
            <person name="Wang J."/>
            <person name="Gladyshev V.N."/>
        </authorList>
    </citation>
    <scope>NUCLEOTIDE SEQUENCE [LARGE SCALE GENOMIC DNA]</scope>
</reference>
<name>S7P0S6_MYOBR</name>